<sequence length="432" mass="47371">MIKMNRQSLVAVGLLGFISLTSEVKAMPLFATQTGMDCKACHIQHIERLNKFGRKFLASGMTISQKFTDANSSGSDINPSVMFKSIYEKTDNKPSESGVVKDTTVTNDGILSVPRTAALYVGGRVTNNVGALVNLSYKSQNDHSVSGKMVYAQEIQDGYMGLAAYSTADFGPFSGMEIYNSGLYKPFRTFDIRRLSNALQATEIGTGAATGLQAYFDKDGALADGDHLFATVGMYAQGQDNVQMELTSNLIPFARLAYEYPVGEYNLILGGFIMSGGETVDATSSLSIERKTYGMDFMVEGYIGDKSATLTMSKVFKNEVTYTGIGAGTSKDLDNLDNEAFSIGGEVNLTPEFGMKLSYLTFNDVYDYADGGKGRLKHINVKDLDNAITVGMDYSFKYYLPMKLTVEHSWAKPSRSDIEDYRDFLVSFNMLF</sequence>
<evidence type="ECO:0008006" key="4">
    <source>
        <dbReference type="Google" id="ProtNLM"/>
    </source>
</evidence>
<dbReference type="Proteomes" id="UP001169066">
    <property type="component" value="Unassembled WGS sequence"/>
</dbReference>
<evidence type="ECO:0000256" key="1">
    <source>
        <dbReference type="SAM" id="SignalP"/>
    </source>
</evidence>
<comment type="caution">
    <text evidence="2">The sequence shown here is derived from an EMBL/GenBank/DDBJ whole genome shotgun (WGS) entry which is preliminary data.</text>
</comment>
<organism evidence="2 3">
    <name type="scientific">Sulfurovum xiamenensis</name>
    <dbReference type="NCBI Taxonomy" id="3019066"/>
    <lineage>
        <taxon>Bacteria</taxon>
        <taxon>Pseudomonadati</taxon>
        <taxon>Campylobacterota</taxon>
        <taxon>Epsilonproteobacteria</taxon>
        <taxon>Campylobacterales</taxon>
        <taxon>Sulfurovaceae</taxon>
        <taxon>Sulfurovum</taxon>
    </lineage>
</organism>
<keyword evidence="3" id="KW-1185">Reference proteome</keyword>
<feature type="chain" id="PRO_5045369528" description="Cytochrome c domain-containing protein" evidence="1">
    <location>
        <begin position="27"/>
        <end position="432"/>
    </location>
</feature>
<feature type="signal peptide" evidence="1">
    <location>
        <begin position="1"/>
        <end position="26"/>
    </location>
</feature>
<keyword evidence="1" id="KW-0732">Signal</keyword>
<name>A0ABT7QQC0_9BACT</name>
<reference evidence="2" key="1">
    <citation type="submission" date="2023-01" db="EMBL/GenBank/DDBJ databases">
        <title>Sulfurovum sp. XTW-4 genome assembly.</title>
        <authorList>
            <person name="Wang J."/>
        </authorList>
    </citation>
    <scope>NUCLEOTIDE SEQUENCE</scope>
    <source>
        <strain evidence="2">XTW-4</strain>
    </source>
</reference>
<gene>
    <name evidence="2" type="ORF">PF327_03695</name>
</gene>
<evidence type="ECO:0000313" key="3">
    <source>
        <dbReference type="Proteomes" id="UP001169066"/>
    </source>
</evidence>
<protein>
    <recommendedName>
        <fullName evidence="4">Cytochrome c domain-containing protein</fullName>
    </recommendedName>
</protein>
<dbReference type="RefSeq" id="WP_289401405.1">
    <property type="nucleotide sequence ID" value="NZ_JAQIBC010000002.1"/>
</dbReference>
<evidence type="ECO:0000313" key="2">
    <source>
        <dbReference type="EMBL" id="MDM5263290.1"/>
    </source>
</evidence>
<accession>A0ABT7QQC0</accession>
<dbReference type="EMBL" id="JAQIBC010000002">
    <property type="protein sequence ID" value="MDM5263290.1"/>
    <property type="molecule type" value="Genomic_DNA"/>
</dbReference>
<proteinExistence type="predicted"/>